<organism evidence="5">
    <name type="scientific">Sesamum radiatum</name>
    <name type="common">Black benniseed</name>
    <dbReference type="NCBI Taxonomy" id="300843"/>
    <lineage>
        <taxon>Eukaryota</taxon>
        <taxon>Viridiplantae</taxon>
        <taxon>Streptophyta</taxon>
        <taxon>Embryophyta</taxon>
        <taxon>Tracheophyta</taxon>
        <taxon>Spermatophyta</taxon>
        <taxon>Magnoliopsida</taxon>
        <taxon>eudicotyledons</taxon>
        <taxon>Gunneridae</taxon>
        <taxon>Pentapetalae</taxon>
        <taxon>asterids</taxon>
        <taxon>lamiids</taxon>
        <taxon>Lamiales</taxon>
        <taxon>Pedaliaceae</taxon>
        <taxon>Sesamum</taxon>
    </lineage>
</organism>
<name>A0AAW2T354_SESRA</name>
<evidence type="ECO:0000256" key="3">
    <source>
        <dbReference type="ARBA" id="ARBA00038471"/>
    </source>
</evidence>
<proteinExistence type="inferred from homology"/>
<evidence type="ECO:0000256" key="2">
    <source>
        <dbReference type="ARBA" id="ARBA00023157"/>
    </source>
</evidence>
<keyword evidence="1" id="KW-0732">Signal</keyword>
<dbReference type="EMBL" id="JACGWJ010000009">
    <property type="protein sequence ID" value="KAL0398927.1"/>
    <property type="molecule type" value="Genomic_DNA"/>
</dbReference>
<accession>A0AAW2T354</accession>
<protein>
    <recommendedName>
        <fullName evidence="4">Pectinesterase inhibitor domain-containing protein</fullName>
    </recommendedName>
</protein>
<dbReference type="InterPro" id="IPR035513">
    <property type="entry name" value="Invertase/methylesterase_inhib"/>
</dbReference>
<evidence type="ECO:0000259" key="4">
    <source>
        <dbReference type="SMART" id="SM00856"/>
    </source>
</evidence>
<dbReference type="SUPFAM" id="SSF101148">
    <property type="entry name" value="Plant invertase/pectin methylesterase inhibitor"/>
    <property type="match status" value="1"/>
</dbReference>
<dbReference type="AlphaFoldDB" id="A0AAW2T354"/>
<dbReference type="Gene3D" id="1.20.140.40">
    <property type="entry name" value="Invertase/pectin methylesterase inhibitor family protein"/>
    <property type="match status" value="1"/>
</dbReference>
<comment type="similarity">
    <text evidence="3">Belongs to the PMEI family.</text>
</comment>
<reference evidence="5" key="1">
    <citation type="submission" date="2020-06" db="EMBL/GenBank/DDBJ databases">
        <authorList>
            <person name="Li T."/>
            <person name="Hu X."/>
            <person name="Zhang T."/>
            <person name="Song X."/>
            <person name="Zhang H."/>
            <person name="Dai N."/>
            <person name="Sheng W."/>
            <person name="Hou X."/>
            <person name="Wei L."/>
        </authorList>
    </citation>
    <scope>NUCLEOTIDE SEQUENCE</scope>
    <source>
        <strain evidence="5">G02</strain>
        <tissue evidence="5">Leaf</tissue>
    </source>
</reference>
<evidence type="ECO:0000313" key="5">
    <source>
        <dbReference type="EMBL" id="KAL0398927.1"/>
    </source>
</evidence>
<reference evidence="5" key="2">
    <citation type="journal article" date="2024" name="Plant">
        <title>Genomic evolution and insights into agronomic trait innovations of Sesamum species.</title>
        <authorList>
            <person name="Miao H."/>
            <person name="Wang L."/>
            <person name="Qu L."/>
            <person name="Liu H."/>
            <person name="Sun Y."/>
            <person name="Le M."/>
            <person name="Wang Q."/>
            <person name="Wei S."/>
            <person name="Zheng Y."/>
            <person name="Lin W."/>
            <person name="Duan Y."/>
            <person name="Cao H."/>
            <person name="Xiong S."/>
            <person name="Wang X."/>
            <person name="Wei L."/>
            <person name="Li C."/>
            <person name="Ma Q."/>
            <person name="Ju M."/>
            <person name="Zhao R."/>
            <person name="Li G."/>
            <person name="Mu C."/>
            <person name="Tian Q."/>
            <person name="Mei H."/>
            <person name="Zhang T."/>
            <person name="Gao T."/>
            <person name="Zhang H."/>
        </authorList>
    </citation>
    <scope>NUCLEOTIDE SEQUENCE</scope>
    <source>
        <strain evidence="5">G02</strain>
    </source>
</reference>
<keyword evidence="2" id="KW-1015">Disulfide bond</keyword>
<dbReference type="PANTHER" id="PTHR35357">
    <property type="entry name" value="OS02G0537100 PROTEIN"/>
    <property type="match status" value="1"/>
</dbReference>
<sequence>MELGNPWMKFFSNKNGNSSLCPVLITFSVLSCFLTSPPPLLSAIAADRTELATEVCKNTTNFAFCHDAIYSDPRAPDADRYVLSYIAFGKAYSNATDTRDYIASKIKSGGGRPETLRGLKKCLGYYEEAVRILAEMLGNLDSETFSGLDKLSVEAEGYPRACEKRFGGRSPITTRNDNLIKLANICYVVALLYEYH</sequence>
<dbReference type="NCBIfam" id="TIGR01614">
    <property type="entry name" value="PME_inhib"/>
    <property type="match status" value="1"/>
</dbReference>
<dbReference type="InterPro" id="IPR006501">
    <property type="entry name" value="Pectinesterase_inhib_dom"/>
</dbReference>
<gene>
    <name evidence="5" type="ORF">Sradi_2236000</name>
</gene>
<dbReference type="GO" id="GO:0004857">
    <property type="term" value="F:enzyme inhibitor activity"/>
    <property type="evidence" value="ECO:0007669"/>
    <property type="project" value="InterPro"/>
</dbReference>
<dbReference type="SMART" id="SM00856">
    <property type="entry name" value="PMEI"/>
    <property type="match status" value="1"/>
</dbReference>
<dbReference type="CDD" id="cd14859">
    <property type="entry name" value="PMEI_like"/>
    <property type="match status" value="1"/>
</dbReference>
<comment type="caution">
    <text evidence="5">The sequence shown here is derived from an EMBL/GenBank/DDBJ whole genome shotgun (WGS) entry which is preliminary data.</text>
</comment>
<evidence type="ECO:0000256" key="1">
    <source>
        <dbReference type="ARBA" id="ARBA00022729"/>
    </source>
</evidence>
<dbReference type="Pfam" id="PF04043">
    <property type="entry name" value="PMEI"/>
    <property type="match status" value="1"/>
</dbReference>
<dbReference type="PANTHER" id="PTHR35357:SF8">
    <property type="entry name" value="OS01G0111000 PROTEIN"/>
    <property type="match status" value="1"/>
</dbReference>
<feature type="domain" description="Pectinesterase inhibitor" evidence="4">
    <location>
        <begin position="47"/>
        <end position="189"/>
    </location>
</feature>